<dbReference type="RefSeq" id="WP_022543581.1">
    <property type="nucleotide sequence ID" value="NC_022524.1"/>
</dbReference>
<keyword evidence="2" id="KW-0732">Signal</keyword>
<dbReference type="Proteomes" id="UP000017805">
    <property type="component" value="Chromosome"/>
</dbReference>
<feature type="signal peptide" evidence="2">
    <location>
        <begin position="1"/>
        <end position="21"/>
    </location>
</feature>
<dbReference type="EMBL" id="CP006643">
    <property type="protein sequence ID" value="AGX03330.1"/>
    <property type="molecule type" value="Genomic_DNA"/>
</dbReference>
<sequence>MKKNVLWTALLALMLLLSACGNDEKASNGKEPEKKVEAEETDHAAAEEETDESEEAEETADGTSAEGELLNPNIADESEGEVEVIYTNTDPGFVHDMKGFKVSVDEYQIVKVTDMHEDVTIPFNDEIDGYVITAKVTVDNGTDKAMYYNNMHRIQTSHELDWYPSDPTFILDADKVKSKKESETGKFAAGEKITGLISFTLTNAEFDKLSTVKPKYIIEGGAADNDQFKGSIQGNAVFDFAYSVEQKEAMASEPSFYQDQLTTDNMADKKMIFEKEGIGEAQKIGDVNVTLEGVQYTEITPTEANKPRFTNFGDSGIVALTVKFNIDNQSSEPVSIWNIGSILSVDDNRARILSQGMVEPREPKAIEAGAQGEKLHVFLFRKDEFEIYKKFDLEFGPFYNEDGTKAFKGRTAEFTLPR</sequence>
<evidence type="ECO:0008006" key="5">
    <source>
        <dbReference type="Google" id="ProtNLM"/>
    </source>
</evidence>
<dbReference type="PROSITE" id="PS51257">
    <property type="entry name" value="PROKAR_LIPOPROTEIN"/>
    <property type="match status" value="1"/>
</dbReference>
<dbReference type="Gene3D" id="2.60.40.4170">
    <property type="match status" value="1"/>
</dbReference>
<gene>
    <name evidence="3" type="ORF">N288_06995</name>
</gene>
<feature type="chain" id="PRO_5038475386" description="DUF5068 domain-containing protein" evidence="2">
    <location>
        <begin position="22"/>
        <end position="418"/>
    </location>
</feature>
<keyword evidence="4" id="KW-1185">Reference proteome</keyword>
<feature type="region of interest" description="Disordered" evidence="1">
    <location>
        <begin position="23"/>
        <end position="80"/>
    </location>
</feature>
<organism evidence="3 4">
    <name type="scientific">Bacillus infantis NRRL B-14911</name>
    <dbReference type="NCBI Taxonomy" id="1367477"/>
    <lineage>
        <taxon>Bacteria</taxon>
        <taxon>Bacillati</taxon>
        <taxon>Bacillota</taxon>
        <taxon>Bacilli</taxon>
        <taxon>Bacillales</taxon>
        <taxon>Bacillaceae</taxon>
        <taxon>Bacillus</taxon>
    </lineage>
</organism>
<evidence type="ECO:0000313" key="3">
    <source>
        <dbReference type="EMBL" id="AGX03330.1"/>
    </source>
</evidence>
<evidence type="ECO:0000256" key="2">
    <source>
        <dbReference type="SAM" id="SignalP"/>
    </source>
</evidence>
<dbReference type="KEGG" id="bif:N288_06995"/>
<name>U5L7D5_9BACI</name>
<dbReference type="PATRIC" id="fig|1367477.3.peg.1319"/>
<evidence type="ECO:0000313" key="4">
    <source>
        <dbReference type="Proteomes" id="UP000017805"/>
    </source>
</evidence>
<dbReference type="AlphaFoldDB" id="U5L7D5"/>
<dbReference type="Pfam" id="PF16781">
    <property type="entry name" value="DUF5068"/>
    <property type="match status" value="1"/>
</dbReference>
<feature type="compositionally biased region" description="Basic and acidic residues" evidence="1">
    <location>
        <begin position="23"/>
        <end position="46"/>
    </location>
</feature>
<dbReference type="InterPro" id="IPR031888">
    <property type="entry name" value="DUF5068"/>
</dbReference>
<accession>U5L7D5</accession>
<feature type="compositionally biased region" description="Acidic residues" evidence="1">
    <location>
        <begin position="47"/>
        <end position="60"/>
    </location>
</feature>
<protein>
    <recommendedName>
        <fullName evidence="5">DUF5068 domain-containing protein</fullName>
    </recommendedName>
</protein>
<evidence type="ECO:0000256" key="1">
    <source>
        <dbReference type="SAM" id="MobiDB-lite"/>
    </source>
</evidence>
<dbReference type="HOGENOM" id="CLU_051996_0_0_9"/>
<proteinExistence type="predicted"/>
<reference evidence="3 4" key="1">
    <citation type="submission" date="2013-07" db="EMBL/GenBank/DDBJ databases">
        <title>Complete genome sequence of Bacillus infantis NRRL B-14911 that has potential to induce cardiac disease by antigenic mimicry.</title>
        <authorList>
            <person name="Massilamany C."/>
            <person name="Smith T.P.L."/>
            <person name="Loy J.D."/>
            <person name="Barletta R."/>
            <person name="Reddy J."/>
        </authorList>
    </citation>
    <scope>NUCLEOTIDE SEQUENCE [LARGE SCALE GENOMIC DNA]</scope>
    <source>
        <strain evidence="3 4">NRRL B-14911</strain>
    </source>
</reference>